<feature type="transmembrane region" description="Helical" evidence="1">
    <location>
        <begin position="146"/>
        <end position="166"/>
    </location>
</feature>
<dbReference type="SUPFAM" id="SSF103481">
    <property type="entry name" value="Multidrug resistance efflux transporter EmrE"/>
    <property type="match status" value="2"/>
</dbReference>
<dbReference type="InterPro" id="IPR037185">
    <property type="entry name" value="EmrE-like"/>
</dbReference>
<keyword evidence="4" id="KW-1185">Reference proteome</keyword>
<feature type="transmembrane region" description="Helical" evidence="1">
    <location>
        <begin position="123"/>
        <end position="140"/>
    </location>
</feature>
<dbReference type="Proteomes" id="UP000273252">
    <property type="component" value="Unassembled WGS sequence"/>
</dbReference>
<name>A0A3A6QV39_9VIBR</name>
<feature type="transmembrane region" description="Helical" evidence="1">
    <location>
        <begin position="260"/>
        <end position="279"/>
    </location>
</feature>
<feature type="domain" description="EamA" evidence="2">
    <location>
        <begin position="147"/>
        <end position="271"/>
    </location>
</feature>
<dbReference type="GO" id="GO:0016020">
    <property type="term" value="C:membrane"/>
    <property type="evidence" value="ECO:0007669"/>
    <property type="project" value="InterPro"/>
</dbReference>
<dbReference type="InterPro" id="IPR000620">
    <property type="entry name" value="EamA_dom"/>
</dbReference>
<feature type="transmembrane region" description="Helical" evidence="1">
    <location>
        <begin position="12"/>
        <end position="31"/>
    </location>
</feature>
<evidence type="ECO:0000259" key="2">
    <source>
        <dbReference type="Pfam" id="PF00892"/>
    </source>
</evidence>
<dbReference type="Gene3D" id="1.10.3730.20">
    <property type="match status" value="1"/>
</dbReference>
<evidence type="ECO:0000313" key="4">
    <source>
        <dbReference type="Proteomes" id="UP000273252"/>
    </source>
</evidence>
<proteinExistence type="predicted"/>
<dbReference type="PANTHER" id="PTHR22911:SF103">
    <property type="entry name" value="BLR2811 PROTEIN"/>
    <property type="match status" value="1"/>
</dbReference>
<keyword evidence="1" id="KW-0472">Membrane</keyword>
<protein>
    <submittedName>
        <fullName evidence="3">DMT family transporter</fullName>
    </submittedName>
</protein>
<sequence length="283" mass="31585">MPQAINTTHAIFFLIIGNLFASLSDVTVKLLDGGVSPFQYMFLRQLIAVILIWPFWRKVSTQQRRLSAPYLTLFRAHLVLIGSGCMMVSITYLPLATANAIFYAAPLLMLPLSIVLLKEYPSFGKVCATSIAFVGVLVVLRPSQYHWAALFALGTAVTLALFNIMARKLPKEQSVITTLFWTSLFSLPVAALLSVFHWQPISIREWLWIAASSLLILLYNGLAVLAYQRAPASQIALAEYTGLIFVVLFGVWWFNEIPDTLTAFGIILIILPLLPIKALRRTK</sequence>
<feature type="transmembrane region" description="Helical" evidence="1">
    <location>
        <begin position="237"/>
        <end position="254"/>
    </location>
</feature>
<feature type="transmembrane region" description="Helical" evidence="1">
    <location>
        <begin position="96"/>
        <end position="116"/>
    </location>
</feature>
<organism evidence="3 4">
    <name type="scientific">Vibrio sinensis</name>
    <dbReference type="NCBI Taxonomy" id="2302434"/>
    <lineage>
        <taxon>Bacteria</taxon>
        <taxon>Pseudomonadati</taxon>
        <taxon>Pseudomonadota</taxon>
        <taxon>Gammaproteobacteria</taxon>
        <taxon>Vibrionales</taxon>
        <taxon>Vibrionaceae</taxon>
        <taxon>Vibrio</taxon>
    </lineage>
</organism>
<dbReference type="AlphaFoldDB" id="A0A3A6QV39"/>
<reference evidence="3 4" key="1">
    <citation type="submission" date="2018-08" db="EMBL/GenBank/DDBJ databases">
        <title>Vibrio isolated from the Eastern China Marginal Seas.</title>
        <authorList>
            <person name="Li Y."/>
        </authorList>
    </citation>
    <scope>NUCLEOTIDE SEQUENCE [LARGE SCALE GENOMIC DNA]</scope>
    <source>
        <strain evidence="3 4">BEI233</strain>
    </source>
</reference>
<feature type="transmembrane region" description="Helical" evidence="1">
    <location>
        <begin position="68"/>
        <end position="90"/>
    </location>
</feature>
<comment type="caution">
    <text evidence="3">The sequence shown here is derived from an EMBL/GenBank/DDBJ whole genome shotgun (WGS) entry which is preliminary data.</text>
</comment>
<evidence type="ECO:0000256" key="1">
    <source>
        <dbReference type="SAM" id="Phobius"/>
    </source>
</evidence>
<dbReference type="RefSeq" id="WP_120030332.1">
    <property type="nucleotide sequence ID" value="NZ_QVMU01000005.1"/>
</dbReference>
<keyword evidence="1" id="KW-1133">Transmembrane helix</keyword>
<accession>A0A3A6QV39</accession>
<keyword evidence="1" id="KW-0812">Transmembrane</keyword>
<feature type="transmembrane region" description="Helical" evidence="1">
    <location>
        <begin position="37"/>
        <end position="56"/>
    </location>
</feature>
<dbReference type="OrthoDB" id="148351at2"/>
<feature type="transmembrane region" description="Helical" evidence="1">
    <location>
        <begin position="206"/>
        <end position="225"/>
    </location>
</feature>
<gene>
    <name evidence="3" type="ORF">DZ860_07560</name>
</gene>
<evidence type="ECO:0000313" key="3">
    <source>
        <dbReference type="EMBL" id="RJX72259.1"/>
    </source>
</evidence>
<dbReference type="EMBL" id="QVMU01000005">
    <property type="protein sequence ID" value="RJX72259.1"/>
    <property type="molecule type" value="Genomic_DNA"/>
</dbReference>
<dbReference type="PANTHER" id="PTHR22911">
    <property type="entry name" value="ACYL-MALONYL CONDENSING ENZYME-RELATED"/>
    <property type="match status" value="1"/>
</dbReference>
<feature type="domain" description="EamA" evidence="2">
    <location>
        <begin position="10"/>
        <end position="140"/>
    </location>
</feature>
<feature type="transmembrane region" description="Helical" evidence="1">
    <location>
        <begin position="178"/>
        <end position="200"/>
    </location>
</feature>
<dbReference type="Pfam" id="PF00892">
    <property type="entry name" value="EamA"/>
    <property type="match status" value="2"/>
</dbReference>